<evidence type="ECO:0000256" key="1">
    <source>
        <dbReference type="SAM" id="MobiDB-lite"/>
    </source>
</evidence>
<dbReference type="EMBL" id="JAGFBS010000021">
    <property type="protein sequence ID" value="KAG6373518.1"/>
    <property type="molecule type" value="Genomic_DNA"/>
</dbReference>
<protein>
    <submittedName>
        <fullName evidence="2">Uncharacterized protein</fullName>
    </submittedName>
</protein>
<keyword evidence="3" id="KW-1185">Reference proteome</keyword>
<reference evidence="2" key="1">
    <citation type="submission" date="2021-03" db="EMBL/GenBank/DDBJ databases">
        <title>Evolutionary innovations through gain and loss of genes in the ectomycorrhizal Boletales.</title>
        <authorList>
            <person name="Wu G."/>
            <person name="Miyauchi S."/>
            <person name="Morin E."/>
            <person name="Yang Z.-L."/>
            <person name="Xu J."/>
            <person name="Martin F.M."/>
        </authorList>
    </citation>
    <scope>NUCLEOTIDE SEQUENCE</scope>
    <source>
        <strain evidence="2">BR01</strain>
    </source>
</reference>
<gene>
    <name evidence="2" type="ORF">JVT61DRAFT_6156</name>
</gene>
<accession>A0A8I3A803</accession>
<evidence type="ECO:0000313" key="3">
    <source>
        <dbReference type="Proteomes" id="UP000683000"/>
    </source>
</evidence>
<comment type="caution">
    <text evidence="2">The sequence shown here is derived from an EMBL/GenBank/DDBJ whole genome shotgun (WGS) entry which is preliminary data.</text>
</comment>
<organism evidence="2 3">
    <name type="scientific">Boletus reticuloceps</name>
    <dbReference type="NCBI Taxonomy" id="495285"/>
    <lineage>
        <taxon>Eukaryota</taxon>
        <taxon>Fungi</taxon>
        <taxon>Dikarya</taxon>
        <taxon>Basidiomycota</taxon>
        <taxon>Agaricomycotina</taxon>
        <taxon>Agaricomycetes</taxon>
        <taxon>Agaricomycetidae</taxon>
        <taxon>Boletales</taxon>
        <taxon>Boletineae</taxon>
        <taxon>Boletaceae</taxon>
        <taxon>Boletoideae</taxon>
        <taxon>Boletus</taxon>
    </lineage>
</organism>
<proteinExistence type="predicted"/>
<feature type="compositionally biased region" description="Low complexity" evidence="1">
    <location>
        <begin position="67"/>
        <end position="79"/>
    </location>
</feature>
<feature type="region of interest" description="Disordered" evidence="1">
    <location>
        <begin position="54"/>
        <end position="79"/>
    </location>
</feature>
<evidence type="ECO:0000313" key="2">
    <source>
        <dbReference type="EMBL" id="KAG6373518.1"/>
    </source>
</evidence>
<name>A0A8I3A803_9AGAM</name>
<sequence>MVEPFLSQITTSHGTLTCYCVAIRARLRSGDRFHCSNCDNGAPSAHANPLPMELDEEEATTSQSQRTLPATTSQSQLTSAATSQTLAQARTSIRDLFSQVSFELARNEVLTTFSSRQKVAEYQKLGRGPTPLPATATCKGCASSNAPGSSRLGAWPPVSSGKQFCVSKLGILICGIGVTFKSHIRCLQKTGELRVTKFPTRPNCSNELQRMKNRGCYIDEVTSVDSTWTYEQTSTKLAEWFPQVFEYIRHHQLNIQTSGWGNVLPWWRLLSKSGFSLNVVEAVYPTGADLLQNKGWDKAGVGDSQLWFGTCYLLRISITTLT</sequence>
<dbReference type="OrthoDB" id="2674423at2759"/>
<dbReference type="Proteomes" id="UP000683000">
    <property type="component" value="Unassembled WGS sequence"/>
</dbReference>
<dbReference type="AlphaFoldDB" id="A0A8I3A803"/>